<dbReference type="Pfam" id="PF17810">
    <property type="entry name" value="Arg_decarb_HB"/>
    <property type="match status" value="1"/>
</dbReference>
<keyword evidence="6" id="KW-0479">Metal-binding</keyword>
<dbReference type="Gene3D" id="2.40.37.10">
    <property type="entry name" value="Lyase, Ornithine Decarboxylase, Chain A, domain 1"/>
    <property type="match status" value="1"/>
</dbReference>
<evidence type="ECO:0000259" key="14">
    <source>
        <dbReference type="Pfam" id="PF02784"/>
    </source>
</evidence>
<keyword evidence="10" id="KW-0745">Spermidine biosynthesis</keyword>
<evidence type="ECO:0000256" key="11">
    <source>
        <dbReference type="ARBA" id="ARBA00023115"/>
    </source>
</evidence>
<dbReference type="Gene3D" id="1.10.287.3440">
    <property type="match status" value="1"/>
</dbReference>
<dbReference type="InterPro" id="IPR040634">
    <property type="entry name" value="Arg_decarb_HB"/>
</dbReference>
<evidence type="ECO:0000256" key="9">
    <source>
        <dbReference type="ARBA" id="ARBA00022898"/>
    </source>
</evidence>
<keyword evidence="9" id="KW-0663">Pyridoxal phosphate</keyword>
<evidence type="ECO:0000256" key="8">
    <source>
        <dbReference type="ARBA" id="ARBA00022842"/>
    </source>
</evidence>
<keyword evidence="8" id="KW-0460">Magnesium</keyword>
<dbReference type="InterPro" id="IPR009006">
    <property type="entry name" value="Ala_racemase/Decarboxylase_C"/>
</dbReference>
<evidence type="ECO:0000259" key="16">
    <source>
        <dbReference type="Pfam" id="PF17944"/>
    </source>
</evidence>
<dbReference type="PRINTS" id="PR01179">
    <property type="entry name" value="ODADCRBXLASE"/>
</dbReference>
<dbReference type="Pfam" id="PF02784">
    <property type="entry name" value="Orn_Arg_deC_N"/>
    <property type="match status" value="1"/>
</dbReference>
<comment type="caution">
    <text evidence="17">The sequence shown here is derived from an EMBL/GenBank/DDBJ whole genome shotgun (WGS) entry which is preliminary data.</text>
</comment>
<evidence type="ECO:0000256" key="3">
    <source>
        <dbReference type="ARBA" id="ARBA00002257"/>
    </source>
</evidence>
<feature type="domain" description="Arginine decarboxylase C-terminal helical" evidence="16">
    <location>
        <begin position="583"/>
        <end position="636"/>
    </location>
</feature>
<dbReference type="EMBL" id="JBCHKQ010000005">
    <property type="protein sequence ID" value="MEM5948772.1"/>
    <property type="molecule type" value="Genomic_DNA"/>
</dbReference>
<organism evidence="17 18">
    <name type="scientific">Rarispira pelagica</name>
    <dbReference type="NCBI Taxonomy" id="3141764"/>
    <lineage>
        <taxon>Bacteria</taxon>
        <taxon>Pseudomonadati</taxon>
        <taxon>Spirochaetota</taxon>
        <taxon>Spirochaetia</taxon>
        <taxon>Winmispirales</taxon>
        <taxon>Winmispiraceae</taxon>
        <taxon>Rarispira</taxon>
    </lineage>
</organism>
<dbReference type="Gene3D" id="1.20.58.930">
    <property type="match status" value="1"/>
</dbReference>
<evidence type="ECO:0000313" key="18">
    <source>
        <dbReference type="Proteomes" id="UP001466331"/>
    </source>
</evidence>
<dbReference type="EC" id="4.1.1.19" evidence="5 13"/>
<feature type="domain" description="Orn/DAP/Arg decarboxylase 2 N-terminal" evidence="14">
    <location>
        <begin position="98"/>
        <end position="348"/>
    </location>
</feature>
<feature type="domain" description="Arginine decarboxylase helical bundle" evidence="15">
    <location>
        <begin position="373"/>
        <end position="452"/>
    </location>
</feature>
<comment type="cofactor">
    <cofactor evidence="1">
        <name>pyridoxal 5'-phosphate</name>
        <dbReference type="ChEBI" id="CHEBI:597326"/>
    </cofactor>
</comment>
<comment type="cofactor">
    <cofactor evidence="2">
        <name>Mg(2+)</name>
        <dbReference type="ChEBI" id="CHEBI:18420"/>
    </cofactor>
</comment>
<evidence type="ECO:0000256" key="13">
    <source>
        <dbReference type="NCBIfam" id="TIGR01273"/>
    </source>
</evidence>
<dbReference type="NCBIfam" id="NF003763">
    <property type="entry name" value="PRK05354.1"/>
    <property type="match status" value="1"/>
</dbReference>
<evidence type="ECO:0000256" key="10">
    <source>
        <dbReference type="ARBA" id="ARBA00023066"/>
    </source>
</evidence>
<evidence type="ECO:0000256" key="5">
    <source>
        <dbReference type="ARBA" id="ARBA00012426"/>
    </source>
</evidence>
<dbReference type="CDD" id="cd06830">
    <property type="entry name" value="PLPDE_III_ADC"/>
    <property type="match status" value="1"/>
</dbReference>
<dbReference type="NCBIfam" id="TIGR01273">
    <property type="entry name" value="speA"/>
    <property type="match status" value="1"/>
</dbReference>
<dbReference type="InterPro" id="IPR022653">
    <property type="entry name" value="De-COase2_pyr-phos_BS"/>
</dbReference>
<dbReference type="SUPFAM" id="SSF51419">
    <property type="entry name" value="PLP-binding barrel"/>
    <property type="match status" value="1"/>
</dbReference>
<evidence type="ECO:0000256" key="2">
    <source>
        <dbReference type="ARBA" id="ARBA00001946"/>
    </source>
</evidence>
<sequence length="637" mass="72000">MARKEIKAWSVSDCDEYYGISRWGEGFFSPGKNGEIEVSLSYGEHKQKVSLYELAQKIVKGGLSFPVLVRFRDILRSRIAALNNAFARAIKQSGYRGVYRGVFPIKVNQQQQVLEDITEMGLPYHYGLEAGSKAELIIALSYVKDRESFIICNGYKDSEFIDLALYGRKLGYKVVIVVERLSEIDTIVERSKELDIEPLIGLRVKLSSSVPGKWSESAGDQSIFGLTAHQIVSAVEKLKAAGMLQHLKLLHYHFGSQVPDIRHIRGAVKEAVRYYVSLCREGAPMGIIDVGGGLAVDYDGSQTNFHSSRNYDLAEYATDIVEEVKELLDAEGLEHPTIISESGRFVIAHSSVLLFNVLDSSSLTVPPESLSIQEDASTELRDLVEIYNNITVKNVQEAFHDVIYYRDLMRSKFLMGDVNLRERGLAELYFWNSIEKIVRLAKQRKYIPEEIEDAEAALAHIYYGNFSVFQSLPDSWAIDQLFPVVPIHKLDQKPEIPAIIADTTCDSDGKIDKFIDIYDTKPYLLLHKLQDDEDYILGIFLVGAYQETLGDLHNLFGDPHIVSIGLDEDGEISFMGEVEGDTVEDILTYVEYIPKNILQKLRKKIEAALKRQEIDLVEKKQIAQAFEEGLRGYTYFE</sequence>
<evidence type="ECO:0000313" key="17">
    <source>
        <dbReference type="EMBL" id="MEM5948772.1"/>
    </source>
</evidence>
<dbReference type="PROSITE" id="PS00878">
    <property type="entry name" value="ODR_DC_2_1"/>
    <property type="match status" value="1"/>
</dbReference>
<dbReference type="Proteomes" id="UP001466331">
    <property type="component" value="Unassembled WGS sequence"/>
</dbReference>
<dbReference type="PANTHER" id="PTHR43295:SF9">
    <property type="entry name" value="BIOSYNTHETIC ARGININE DECARBOXYLASE"/>
    <property type="match status" value="1"/>
</dbReference>
<dbReference type="PRINTS" id="PR01180">
    <property type="entry name" value="ARGDCRBXLASE"/>
</dbReference>
<gene>
    <name evidence="17" type="primary">speA</name>
    <name evidence="17" type="ORF">WKV44_09500</name>
</gene>
<dbReference type="Pfam" id="PF17944">
    <property type="entry name" value="Arg_decarbox_C"/>
    <property type="match status" value="1"/>
</dbReference>
<evidence type="ECO:0000256" key="12">
    <source>
        <dbReference type="ARBA" id="ARBA00023239"/>
    </source>
</evidence>
<dbReference type="PANTHER" id="PTHR43295">
    <property type="entry name" value="ARGININE DECARBOXYLASE"/>
    <property type="match status" value="1"/>
</dbReference>
<keyword evidence="11" id="KW-0620">Polyamine biosynthesis</keyword>
<dbReference type="PIRSF" id="PIRSF001336">
    <property type="entry name" value="Arg_decrbxlase"/>
    <property type="match status" value="1"/>
</dbReference>
<evidence type="ECO:0000256" key="1">
    <source>
        <dbReference type="ARBA" id="ARBA00001933"/>
    </source>
</evidence>
<proteinExistence type="inferred from homology"/>
<dbReference type="InterPro" id="IPR002985">
    <property type="entry name" value="Arg_decrbxlase"/>
</dbReference>
<dbReference type="InterPro" id="IPR022644">
    <property type="entry name" value="De-COase2_N"/>
</dbReference>
<dbReference type="SUPFAM" id="SSF50621">
    <property type="entry name" value="Alanine racemase C-terminal domain-like"/>
    <property type="match status" value="1"/>
</dbReference>
<comment type="function">
    <text evidence="3">Catalyzes the biosynthesis of agmatine from arginine.</text>
</comment>
<name>A0ABU9UDL7_9SPIR</name>
<evidence type="ECO:0000259" key="15">
    <source>
        <dbReference type="Pfam" id="PF17810"/>
    </source>
</evidence>
<dbReference type="InterPro" id="IPR029066">
    <property type="entry name" value="PLP-binding_barrel"/>
</dbReference>
<keyword evidence="7" id="KW-0210">Decarboxylase</keyword>
<dbReference type="InterPro" id="IPR041128">
    <property type="entry name" value="Arg_decarbox_C"/>
</dbReference>
<accession>A0ABU9UDL7</accession>
<reference evidence="17 18" key="1">
    <citation type="submission" date="2024-03" db="EMBL/GenBank/DDBJ databases">
        <title>Ignisphaera cupida sp. nov., a hyperthermophilic hydrolytic archaeon from a hot spring of Kamchatka, and proposal of Ignisphaeraceae fam. nov.</title>
        <authorList>
            <person name="Podosokorskaya O.A."/>
            <person name="Elcheninov A.G."/>
            <person name="Maltseva A.I."/>
            <person name="Zayulina K.S."/>
            <person name="Novikov A."/>
            <person name="Merkel A.Y."/>
        </authorList>
    </citation>
    <scope>NUCLEOTIDE SEQUENCE [LARGE SCALE GENOMIC DNA]</scope>
    <source>
        <strain evidence="17 18">38H-sp</strain>
    </source>
</reference>
<dbReference type="Gene3D" id="3.20.20.10">
    <property type="entry name" value="Alanine racemase"/>
    <property type="match status" value="1"/>
</dbReference>
<protein>
    <recommendedName>
        <fullName evidence="5 13">Arginine decarboxylase</fullName>
        <ecNumber evidence="5 13">4.1.1.19</ecNumber>
    </recommendedName>
</protein>
<evidence type="ECO:0000256" key="4">
    <source>
        <dbReference type="ARBA" id="ARBA00008357"/>
    </source>
</evidence>
<dbReference type="RefSeq" id="WP_420070223.1">
    <property type="nucleotide sequence ID" value="NZ_JBCHKQ010000005.1"/>
</dbReference>
<evidence type="ECO:0000256" key="7">
    <source>
        <dbReference type="ARBA" id="ARBA00022793"/>
    </source>
</evidence>
<dbReference type="InterPro" id="IPR000183">
    <property type="entry name" value="Orn/DAP/Arg_de-COase"/>
</dbReference>
<evidence type="ECO:0000256" key="6">
    <source>
        <dbReference type="ARBA" id="ARBA00022723"/>
    </source>
</evidence>
<dbReference type="GO" id="GO:0008792">
    <property type="term" value="F:arginine decarboxylase activity"/>
    <property type="evidence" value="ECO:0007669"/>
    <property type="project" value="UniProtKB-EC"/>
</dbReference>
<keyword evidence="12 17" id="KW-0456">Lyase</keyword>
<comment type="similarity">
    <text evidence="4">Belongs to the Orn/Lys/Arg decarboxylase class-II family. SpeA subfamily.</text>
</comment>
<keyword evidence="18" id="KW-1185">Reference proteome</keyword>